<evidence type="ECO:0000313" key="2">
    <source>
        <dbReference type="EMBL" id="CAD5110470.1"/>
    </source>
</evidence>
<dbReference type="SUPFAM" id="SSF141694">
    <property type="entry name" value="AF2212/PG0164-like"/>
    <property type="match status" value="1"/>
</dbReference>
<evidence type="ECO:0000313" key="3">
    <source>
        <dbReference type="Proteomes" id="UP000583387"/>
    </source>
</evidence>
<name>A0A7U7IBG9_9GAMM</name>
<reference evidence="2 3" key="1">
    <citation type="submission" date="2020-08" db="EMBL/GenBank/DDBJ databases">
        <authorList>
            <person name="Criscuolo A."/>
        </authorList>
    </citation>
    <scope>NUCLEOTIDE SEQUENCE [LARGE SCALE GENOMIC DNA]</scope>
    <source>
        <strain evidence="2">CIP111764</strain>
    </source>
</reference>
<feature type="region of interest" description="Disordered" evidence="1">
    <location>
        <begin position="99"/>
        <end position="126"/>
    </location>
</feature>
<keyword evidence="3" id="KW-1185">Reference proteome</keyword>
<dbReference type="Proteomes" id="UP000583387">
    <property type="component" value="Unassembled WGS sequence"/>
</dbReference>
<accession>A0A7U7IBG9</accession>
<dbReference type="Gene3D" id="2.40.30.100">
    <property type="entry name" value="AF2212/PG0164-like"/>
    <property type="match status" value="1"/>
</dbReference>
<dbReference type="Pfam" id="PF08922">
    <property type="entry name" value="DUF1905"/>
    <property type="match status" value="1"/>
</dbReference>
<proteinExistence type="predicted"/>
<dbReference type="EMBL" id="CAJFCI010000089">
    <property type="protein sequence ID" value="CAD5110470.1"/>
    <property type="molecule type" value="Genomic_DNA"/>
</dbReference>
<dbReference type="InterPro" id="IPR015018">
    <property type="entry name" value="DUF1905"/>
</dbReference>
<gene>
    <name evidence="2" type="ORF">PSEWESI4_04793</name>
</gene>
<comment type="caution">
    <text evidence="2">The sequence shown here is derived from an EMBL/GenBank/DDBJ whole genome shotgun (WGS) entry which is preliminary data.</text>
</comment>
<evidence type="ECO:0000256" key="1">
    <source>
        <dbReference type="SAM" id="MobiDB-lite"/>
    </source>
</evidence>
<evidence type="ECO:0008006" key="4">
    <source>
        <dbReference type="Google" id="ProtNLM"/>
    </source>
</evidence>
<dbReference type="AlphaFoldDB" id="A0A7U7IBG9"/>
<protein>
    <recommendedName>
        <fullName evidence="4">DUF1905 domain-containing protein</fullName>
    </recommendedName>
</protein>
<organism evidence="2 3">
    <name type="scientific">Zestomonas carbonaria</name>
    <dbReference type="NCBI Taxonomy" id="2762745"/>
    <lineage>
        <taxon>Bacteria</taxon>
        <taxon>Pseudomonadati</taxon>
        <taxon>Pseudomonadota</taxon>
        <taxon>Gammaproteobacteria</taxon>
        <taxon>Pseudomonadales</taxon>
        <taxon>Pseudomonadaceae</taxon>
        <taxon>Zestomonas</taxon>
    </lineage>
</organism>
<dbReference type="InterPro" id="IPR037079">
    <property type="entry name" value="AF2212/PG0164-like_sf"/>
</dbReference>
<sequence length="126" mass="13601">MDKMAAKFRFEARLRRPAKQGKDAPWAFLILPKAASDGLPRRGRTTVEGTLNGHPFQATLEPDGKLSHWLRVDSELLAGAAVEIGDLVSLEIAPVKREPEPQVPADLQCAVGGGGGGVMTDHSHRR</sequence>